<keyword evidence="1" id="KW-0812">Transmembrane</keyword>
<feature type="transmembrane region" description="Helical" evidence="1">
    <location>
        <begin position="213"/>
        <end position="233"/>
    </location>
</feature>
<feature type="transmembrane region" description="Helical" evidence="1">
    <location>
        <begin position="293"/>
        <end position="313"/>
    </location>
</feature>
<protein>
    <submittedName>
        <fullName evidence="2">Uncharacterized protein</fullName>
    </submittedName>
</protein>
<evidence type="ECO:0000313" key="3">
    <source>
        <dbReference type="Proteomes" id="UP001183643"/>
    </source>
</evidence>
<keyword evidence="1" id="KW-0472">Membrane</keyword>
<feature type="transmembrane region" description="Helical" evidence="1">
    <location>
        <begin position="87"/>
        <end position="112"/>
    </location>
</feature>
<feature type="transmembrane region" description="Helical" evidence="1">
    <location>
        <begin position="186"/>
        <end position="206"/>
    </location>
</feature>
<feature type="transmembrane region" description="Helical" evidence="1">
    <location>
        <begin position="263"/>
        <end position="281"/>
    </location>
</feature>
<organism evidence="2 3">
    <name type="scientific">Catenuloplanes atrovinosus</name>
    <dbReference type="NCBI Taxonomy" id="137266"/>
    <lineage>
        <taxon>Bacteria</taxon>
        <taxon>Bacillati</taxon>
        <taxon>Actinomycetota</taxon>
        <taxon>Actinomycetes</taxon>
        <taxon>Micromonosporales</taxon>
        <taxon>Micromonosporaceae</taxon>
        <taxon>Catenuloplanes</taxon>
    </lineage>
</organism>
<feature type="transmembrane region" description="Helical" evidence="1">
    <location>
        <begin position="325"/>
        <end position="344"/>
    </location>
</feature>
<dbReference type="RefSeq" id="WP_310364774.1">
    <property type="nucleotide sequence ID" value="NZ_JAVDYB010000001.1"/>
</dbReference>
<dbReference type="EMBL" id="JAVDYB010000001">
    <property type="protein sequence ID" value="MDR7274732.1"/>
    <property type="molecule type" value="Genomic_DNA"/>
</dbReference>
<evidence type="ECO:0000256" key="1">
    <source>
        <dbReference type="SAM" id="Phobius"/>
    </source>
</evidence>
<reference evidence="2" key="1">
    <citation type="submission" date="2023-07" db="EMBL/GenBank/DDBJ databases">
        <title>Sequencing the genomes of 1000 actinobacteria strains.</title>
        <authorList>
            <person name="Klenk H.-P."/>
        </authorList>
    </citation>
    <scope>NUCLEOTIDE SEQUENCE</scope>
    <source>
        <strain evidence="2">DSM 44707</strain>
    </source>
</reference>
<keyword evidence="1" id="KW-1133">Transmembrane helix</keyword>
<feature type="transmembrane region" description="Helical" evidence="1">
    <location>
        <begin position="47"/>
        <end position="66"/>
    </location>
</feature>
<keyword evidence="3" id="KW-1185">Reference proteome</keyword>
<proteinExistence type="predicted"/>
<dbReference type="Proteomes" id="UP001183643">
    <property type="component" value="Unassembled WGS sequence"/>
</dbReference>
<sequence length="377" mass="38741">MSRPSAGLIGAAVLLFGTSMSLAGIAWDVQWHVDVGPDTFFTLSHLMLYAGSAIAGLSSLAMVLRATAAQRAGRRTDPEEGGRTVRVLAFDAPLGYLVSGAGAAMFLLYGMVDLWWHTVYGFDAVLGSPPHVALFSSITVTMVGAVIVFGFAPGRRWGRAGLALSLPILMLFSPLMLEAVEDLPTGFNAVLVASAFFTTLCLVLAAGVSSRPAYAVTVAATLGAMQLVLWFFAPWASRVYADSTGLPLRDNLEASPPELAGEAPIFLLVTALAIAAVLAYGRRASASPRWIPQLAGAAGGLLVAVSMDAQIALIGNGPLAAPGQLVANALAGLAAGALAGFLGWRFAGMLRGPAHPAGTVPPAARITQLPLTHGGAA</sequence>
<dbReference type="AlphaFoldDB" id="A0AAE3YKS5"/>
<name>A0AAE3YKS5_9ACTN</name>
<feature type="transmembrane region" description="Helical" evidence="1">
    <location>
        <begin position="132"/>
        <end position="153"/>
    </location>
</feature>
<evidence type="ECO:0000313" key="2">
    <source>
        <dbReference type="EMBL" id="MDR7274732.1"/>
    </source>
</evidence>
<accession>A0AAE3YKS5</accession>
<comment type="caution">
    <text evidence="2">The sequence shown here is derived from an EMBL/GenBank/DDBJ whole genome shotgun (WGS) entry which is preliminary data.</text>
</comment>
<gene>
    <name evidence="2" type="ORF">J2S41_001510</name>
</gene>
<feature type="transmembrane region" description="Helical" evidence="1">
    <location>
        <begin position="160"/>
        <end position="180"/>
    </location>
</feature>